<dbReference type="Proteomes" id="UP000176865">
    <property type="component" value="Unassembled WGS sequence"/>
</dbReference>
<evidence type="ECO:0000313" key="2">
    <source>
        <dbReference type="Proteomes" id="UP000176865"/>
    </source>
</evidence>
<protein>
    <submittedName>
        <fullName evidence="1">Uncharacterized protein</fullName>
    </submittedName>
</protein>
<organism evidence="1 2">
    <name type="scientific">Candidatus Campbellbacteria bacterium RIFCSPLOWO2_01_FULL_34_15</name>
    <dbReference type="NCBI Taxonomy" id="1797579"/>
    <lineage>
        <taxon>Bacteria</taxon>
        <taxon>Candidatus Campbelliibacteriota</taxon>
    </lineage>
</organism>
<comment type="caution">
    <text evidence="1">The sequence shown here is derived from an EMBL/GenBank/DDBJ whole genome shotgun (WGS) entry which is preliminary data.</text>
</comment>
<dbReference type="AlphaFoldDB" id="A0A1F5ENS2"/>
<dbReference type="EMBL" id="MFAB01000009">
    <property type="protein sequence ID" value="OGD69059.1"/>
    <property type="molecule type" value="Genomic_DNA"/>
</dbReference>
<reference evidence="1 2" key="1">
    <citation type="journal article" date="2016" name="Nat. Commun.">
        <title>Thousands of microbial genomes shed light on interconnected biogeochemical processes in an aquifer system.</title>
        <authorList>
            <person name="Anantharaman K."/>
            <person name="Brown C.T."/>
            <person name="Hug L.A."/>
            <person name="Sharon I."/>
            <person name="Castelle C.J."/>
            <person name="Probst A.J."/>
            <person name="Thomas B.C."/>
            <person name="Singh A."/>
            <person name="Wilkins M.J."/>
            <person name="Karaoz U."/>
            <person name="Brodie E.L."/>
            <person name="Williams K.H."/>
            <person name="Hubbard S.S."/>
            <person name="Banfield J.F."/>
        </authorList>
    </citation>
    <scope>NUCLEOTIDE SEQUENCE [LARGE SCALE GENOMIC DNA]</scope>
</reference>
<gene>
    <name evidence="1" type="ORF">A2996_02260</name>
</gene>
<sequence>MTSKKPEKTVKKIYPHTACERRHLGLLSGRNSTGNTSHLLDKMKEMPPEEREIAKAYLHIYD</sequence>
<proteinExistence type="predicted"/>
<evidence type="ECO:0000313" key="1">
    <source>
        <dbReference type="EMBL" id="OGD69059.1"/>
    </source>
</evidence>
<name>A0A1F5ENS2_9BACT</name>
<accession>A0A1F5ENS2</accession>